<dbReference type="PANTHER" id="PTHR31099:SF41">
    <property type="entry name" value="TRANSPOSASE (PUTATIVE), GYPSY TYPE-RELATED"/>
    <property type="match status" value="1"/>
</dbReference>
<keyword evidence="1" id="KW-0472">Membrane</keyword>
<evidence type="ECO:0000256" key="1">
    <source>
        <dbReference type="SAM" id="Phobius"/>
    </source>
</evidence>
<evidence type="ECO:0000313" key="3">
    <source>
        <dbReference type="EMBL" id="KAF5811099.1"/>
    </source>
</evidence>
<reference evidence="3" key="1">
    <citation type="journal article" date="2017" name="Nature">
        <title>The sunflower genome provides insights into oil metabolism, flowering and Asterid evolution.</title>
        <authorList>
            <person name="Badouin H."/>
            <person name="Gouzy J."/>
            <person name="Grassa C.J."/>
            <person name="Murat F."/>
            <person name="Staton S.E."/>
            <person name="Cottret L."/>
            <person name="Lelandais-Briere C."/>
            <person name="Owens G.L."/>
            <person name="Carrere S."/>
            <person name="Mayjonade B."/>
            <person name="Legrand L."/>
            <person name="Gill N."/>
            <person name="Kane N.C."/>
            <person name="Bowers J.E."/>
            <person name="Hubner S."/>
            <person name="Bellec A."/>
            <person name="Berard A."/>
            <person name="Berges H."/>
            <person name="Blanchet N."/>
            <person name="Boniface M.C."/>
            <person name="Brunel D."/>
            <person name="Catrice O."/>
            <person name="Chaidir N."/>
            <person name="Claudel C."/>
            <person name="Donnadieu C."/>
            <person name="Faraut T."/>
            <person name="Fievet G."/>
            <person name="Helmstetter N."/>
            <person name="King M."/>
            <person name="Knapp S.J."/>
            <person name="Lai Z."/>
            <person name="Le Paslier M.C."/>
            <person name="Lippi Y."/>
            <person name="Lorenzon L."/>
            <person name="Mandel J.R."/>
            <person name="Marage G."/>
            <person name="Marchand G."/>
            <person name="Marquand E."/>
            <person name="Bret-Mestries E."/>
            <person name="Morien E."/>
            <person name="Nambeesan S."/>
            <person name="Nguyen T."/>
            <person name="Pegot-Espagnet P."/>
            <person name="Pouilly N."/>
            <person name="Raftis F."/>
            <person name="Sallet E."/>
            <person name="Schiex T."/>
            <person name="Thomas J."/>
            <person name="Vandecasteele C."/>
            <person name="Vares D."/>
            <person name="Vear F."/>
            <person name="Vautrin S."/>
            <person name="Crespi M."/>
            <person name="Mangin B."/>
            <person name="Burke J.M."/>
            <person name="Salse J."/>
            <person name="Munos S."/>
            <person name="Vincourt P."/>
            <person name="Rieseberg L.H."/>
            <person name="Langlade N.B."/>
        </authorList>
    </citation>
    <scope>NUCLEOTIDE SEQUENCE</scope>
    <source>
        <tissue evidence="3">Leaves</tissue>
    </source>
</reference>
<dbReference type="PANTHER" id="PTHR31099">
    <property type="entry name" value="OS06G0165300 PROTEIN"/>
    <property type="match status" value="1"/>
</dbReference>
<comment type="caution">
    <text evidence="3">The sequence shown here is derived from an EMBL/GenBank/DDBJ whole genome shotgun (WGS) entry which is preliminary data.</text>
</comment>
<sequence>MFSHFPFHYSLKFSLQLFPFSSRLVPVSFVLIFHSFFLQKMGALKDLAKSFSRLTQEEVELFCKEYGIGTEFKPTAPACDASIDKCPTGFVALYCRHFEFSNLRYPFSLFVLNLLEYYRVSFGQIHPKGMARVLHFEVLCRALGYDPS</sequence>
<evidence type="ECO:0000313" key="4">
    <source>
        <dbReference type="Proteomes" id="UP000215914"/>
    </source>
</evidence>
<dbReference type="AlphaFoldDB" id="A0A9K3NSE4"/>
<gene>
    <name evidence="3" type="ORF">HanXRQr2_Chr04g0177511</name>
</gene>
<name>A0A9K3NSE4_HELAN</name>
<protein>
    <recommendedName>
        <fullName evidence="2">Transposase (putative) gypsy type domain-containing protein</fullName>
    </recommendedName>
</protein>
<dbReference type="Proteomes" id="UP000215914">
    <property type="component" value="Unassembled WGS sequence"/>
</dbReference>
<proteinExistence type="predicted"/>
<keyword evidence="4" id="KW-1185">Reference proteome</keyword>
<accession>A0A9K3NSE4</accession>
<keyword evidence="1" id="KW-0812">Transmembrane</keyword>
<dbReference type="Pfam" id="PF04195">
    <property type="entry name" value="Transposase_28"/>
    <property type="match status" value="1"/>
</dbReference>
<dbReference type="InterPro" id="IPR007321">
    <property type="entry name" value="Transposase_28"/>
</dbReference>
<evidence type="ECO:0000259" key="2">
    <source>
        <dbReference type="Pfam" id="PF04195"/>
    </source>
</evidence>
<feature type="transmembrane region" description="Helical" evidence="1">
    <location>
        <begin position="20"/>
        <end position="38"/>
    </location>
</feature>
<dbReference type="Gramene" id="mRNA:HanXRQr2_Chr04g0177511">
    <property type="protein sequence ID" value="CDS:HanXRQr2_Chr04g0177511.1"/>
    <property type="gene ID" value="HanXRQr2_Chr04g0177511"/>
</dbReference>
<feature type="domain" description="Transposase (putative) gypsy type" evidence="2">
    <location>
        <begin position="100"/>
        <end position="147"/>
    </location>
</feature>
<dbReference type="EMBL" id="MNCJ02000319">
    <property type="protein sequence ID" value="KAF5811099.1"/>
    <property type="molecule type" value="Genomic_DNA"/>
</dbReference>
<keyword evidence="1" id="KW-1133">Transmembrane helix</keyword>
<organism evidence="3 4">
    <name type="scientific">Helianthus annuus</name>
    <name type="common">Common sunflower</name>
    <dbReference type="NCBI Taxonomy" id="4232"/>
    <lineage>
        <taxon>Eukaryota</taxon>
        <taxon>Viridiplantae</taxon>
        <taxon>Streptophyta</taxon>
        <taxon>Embryophyta</taxon>
        <taxon>Tracheophyta</taxon>
        <taxon>Spermatophyta</taxon>
        <taxon>Magnoliopsida</taxon>
        <taxon>eudicotyledons</taxon>
        <taxon>Gunneridae</taxon>
        <taxon>Pentapetalae</taxon>
        <taxon>asterids</taxon>
        <taxon>campanulids</taxon>
        <taxon>Asterales</taxon>
        <taxon>Asteraceae</taxon>
        <taxon>Asteroideae</taxon>
        <taxon>Heliantheae alliance</taxon>
        <taxon>Heliantheae</taxon>
        <taxon>Helianthus</taxon>
    </lineage>
</organism>
<reference evidence="3" key="2">
    <citation type="submission" date="2020-06" db="EMBL/GenBank/DDBJ databases">
        <title>Helianthus annuus Genome sequencing and assembly Release 2.</title>
        <authorList>
            <person name="Gouzy J."/>
            <person name="Langlade N."/>
            <person name="Munos S."/>
        </authorList>
    </citation>
    <scope>NUCLEOTIDE SEQUENCE</scope>
    <source>
        <tissue evidence="3">Leaves</tissue>
    </source>
</reference>